<dbReference type="HOGENOM" id="CLU_3134467_0_0_3"/>
<protein>
    <submittedName>
        <fullName evidence="1">Uncharacterized protein</fullName>
    </submittedName>
</protein>
<accession>B4VRC7</accession>
<organism evidence="1 2">
    <name type="scientific">Coleofasciculus chthonoplastes PCC 7420</name>
    <dbReference type="NCBI Taxonomy" id="118168"/>
    <lineage>
        <taxon>Bacteria</taxon>
        <taxon>Bacillati</taxon>
        <taxon>Cyanobacteriota</taxon>
        <taxon>Cyanophyceae</taxon>
        <taxon>Coleofasciculales</taxon>
        <taxon>Coleofasciculaceae</taxon>
        <taxon>Coleofasciculus</taxon>
    </lineage>
</organism>
<evidence type="ECO:0000313" key="1">
    <source>
        <dbReference type="EMBL" id="EDX75350.1"/>
    </source>
</evidence>
<keyword evidence="2" id="KW-1185">Reference proteome</keyword>
<dbReference type="AlphaFoldDB" id="B4VRC7"/>
<reference evidence="1 2" key="1">
    <citation type="submission" date="2008-07" db="EMBL/GenBank/DDBJ databases">
        <authorList>
            <person name="Tandeau de Marsac N."/>
            <person name="Ferriera S."/>
            <person name="Johnson J."/>
            <person name="Kravitz S."/>
            <person name="Beeson K."/>
            <person name="Sutton G."/>
            <person name="Rogers Y.-H."/>
            <person name="Friedman R."/>
            <person name="Frazier M."/>
            <person name="Venter J.C."/>
        </authorList>
    </citation>
    <scope>NUCLEOTIDE SEQUENCE [LARGE SCALE GENOMIC DNA]</scope>
    <source>
        <strain evidence="1 2">PCC 7420</strain>
    </source>
</reference>
<sequence>MVIRHSSYVLCHSSLASPAPPAPRRAMARLYTAPPTNGSIQSPAAVTAA</sequence>
<gene>
    <name evidence="1" type="ORF">MC7420_1268</name>
</gene>
<proteinExistence type="predicted"/>
<dbReference type="Proteomes" id="UP000003835">
    <property type="component" value="Unassembled WGS sequence"/>
</dbReference>
<name>B4VRC7_9CYAN</name>
<dbReference type="EMBL" id="DS989849">
    <property type="protein sequence ID" value="EDX75350.1"/>
    <property type="molecule type" value="Genomic_DNA"/>
</dbReference>
<evidence type="ECO:0000313" key="2">
    <source>
        <dbReference type="Proteomes" id="UP000003835"/>
    </source>
</evidence>